<reference evidence="2 3" key="1">
    <citation type="submission" date="2019-12" db="EMBL/GenBank/DDBJ databases">
        <title>Shinella kummerowiae sp. nov., a symbiotic bacterium isolated from root nodules of the herbal legume Kummerowia stipulacea.</title>
        <authorList>
            <person name="Gao J."/>
        </authorList>
    </citation>
    <scope>NUCLEOTIDE SEQUENCE [LARGE SCALE GENOMIC DNA]</scope>
    <source>
        <strain evidence="2 3">CCBAU 25048</strain>
    </source>
</reference>
<feature type="transmembrane region" description="Helical" evidence="1">
    <location>
        <begin position="203"/>
        <end position="227"/>
    </location>
</feature>
<keyword evidence="1" id="KW-1133">Transmembrane helix</keyword>
<dbReference type="GO" id="GO:0016020">
    <property type="term" value="C:membrane"/>
    <property type="evidence" value="ECO:0007669"/>
    <property type="project" value="InterPro"/>
</dbReference>
<gene>
    <name evidence="2" type="ORF">GR138_14530</name>
</gene>
<keyword evidence="1" id="KW-0812">Transmembrane</keyword>
<sequence>MTRSLLLRRCMTVLISAAGVAIFLLLDLPLPFLFGPMAASLVIALCGAPLAGLGQVSIAARSVLGVAIGTSVTPALVAELPSMLASVALVPLYIVVIGLIGVPFFRKVCGFDLVTAFYAAMPGGAADMTIFGQEAGANVRQLSLVHVTRLMVIMVVAPIILVNVYGVGLTHPIGPPASDLPVWELVIMAVAAIVGWKGGERIGLFGAAILGPLLVSAILSLAGILHLRPPREALLAAQFLIGMGIGVSYVGVTLRELRNTVAGGAAFVVILAALAGAVTEFVTLTGLAPPVEGFLSFIPGGQAEMSMLALVSGADLSFVVVHHLTRILVVILGAPVLFRLLRRAQPPD</sequence>
<dbReference type="PANTHER" id="PTHR38457">
    <property type="entry name" value="REGULATOR ABRB-RELATED"/>
    <property type="match status" value="1"/>
</dbReference>
<dbReference type="AlphaFoldDB" id="A0A6N8SI13"/>
<feature type="transmembrane region" description="Helical" evidence="1">
    <location>
        <begin position="32"/>
        <end position="51"/>
    </location>
</feature>
<dbReference type="PANTHER" id="PTHR38457:SF1">
    <property type="entry name" value="REGULATOR ABRB-RELATED"/>
    <property type="match status" value="1"/>
</dbReference>
<evidence type="ECO:0000313" key="3">
    <source>
        <dbReference type="Proteomes" id="UP000435802"/>
    </source>
</evidence>
<dbReference type="PIRSF" id="PIRSF038991">
    <property type="entry name" value="Protein_AbrB"/>
    <property type="match status" value="1"/>
</dbReference>
<dbReference type="EMBL" id="WUMK01000005">
    <property type="protein sequence ID" value="MXN46410.1"/>
    <property type="molecule type" value="Genomic_DNA"/>
</dbReference>
<dbReference type="InterPro" id="IPR007820">
    <property type="entry name" value="AbrB_fam"/>
</dbReference>
<proteinExistence type="predicted"/>
<organism evidence="2 3">
    <name type="scientific">Shinella kummerowiae</name>
    <dbReference type="NCBI Taxonomy" id="417745"/>
    <lineage>
        <taxon>Bacteria</taxon>
        <taxon>Pseudomonadati</taxon>
        <taxon>Pseudomonadota</taxon>
        <taxon>Alphaproteobacteria</taxon>
        <taxon>Hyphomicrobiales</taxon>
        <taxon>Rhizobiaceae</taxon>
        <taxon>Shinella</taxon>
    </lineage>
</organism>
<feature type="transmembrane region" description="Helical" evidence="1">
    <location>
        <begin position="83"/>
        <end position="105"/>
    </location>
</feature>
<dbReference type="Pfam" id="PF05145">
    <property type="entry name" value="AbrB"/>
    <property type="match status" value="1"/>
</dbReference>
<feature type="transmembrane region" description="Helical" evidence="1">
    <location>
        <begin position="58"/>
        <end position="77"/>
    </location>
</feature>
<keyword evidence="1" id="KW-0472">Membrane</keyword>
<accession>A0A6N8SI13</accession>
<dbReference type="GO" id="GO:0010468">
    <property type="term" value="P:regulation of gene expression"/>
    <property type="evidence" value="ECO:0007669"/>
    <property type="project" value="InterPro"/>
</dbReference>
<protein>
    <submittedName>
        <fullName evidence="2">AbrB family transcriptional regulator</fullName>
    </submittedName>
</protein>
<feature type="transmembrane region" description="Helical" evidence="1">
    <location>
        <begin position="180"/>
        <end position="196"/>
    </location>
</feature>
<feature type="transmembrane region" description="Helical" evidence="1">
    <location>
        <begin position="7"/>
        <end position="26"/>
    </location>
</feature>
<feature type="transmembrane region" description="Helical" evidence="1">
    <location>
        <begin position="308"/>
        <end position="338"/>
    </location>
</feature>
<feature type="transmembrane region" description="Helical" evidence="1">
    <location>
        <begin position="233"/>
        <end position="252"/>
    </location>
</feature>
<dbReference type="RefSeq" id="WP_160859950.1">
    <property type="nucleotide sequence ID" value="NZ_WUMK01000005.1"/>
</dbReference>
<dbReference type="OrthoDB" id="7157734at2"/>
<feature type="transmembrane region" description="Helical" evidence="1">
    <location>
        <begin position="150"/>
        <end position="168"/>
    </location>
</feature>
<dbReference type="Proteomes" id="UP000435802">
    <property type="component" value="Unassembled WGS sequence"/>
</dbReference>
<comment type="caution">
    <text evidence="2">The sequence shown here is derived from an EMBL/GenBank/DDBJ whole genome shotgun (WGS) entry which is preliminary data.</text>
</comment>
<feature type="transmembrane region" description="Helical" evidence="1">
    <location>
        <begin position="264"/>
        <end position="288"/>
    </location>
</feature>
<evidence type="ECO:0000256" key="1">
    <source>
        <dbReference type="SAM" id="Phobius"/>
    </source>
</evidence>
<evidence type="ECO:0000313" key="2">
    <source>
        <dbReference type="EMBL" id="MXN46410.1"/>
    </source>
</evidence>
<keyword evidence="3" id="KW-1185">Reference proteome</keyword>
<name>A0A6N8SI13_9HYPH</name>